<dbReference type="Pfam" id="PF19569">
    <property type="entry name" value="START_2"/>
    <property type="match status" value="1"/>
</dbReference>
<dbReference type="Proteomes" id="UP001403385">
    <property type="component" value="Unassembled WGS sequence"/>
</dbReference>
<reference evidence="2 3" key="1">
    <citation type="submission" date="2024-04" db="EMBL/GenBank/DDBJ databases">
        <title>Novel genus in family Flammeovirgaceae.</title>
        <authorList>
            <person name="Nguyen T.H."/>
            <person name="Vuong T.Q."/>
            <person name="Le H."/>
            <person name="Kim S.-G."/>
        </authorList>
    </citation>
    <scope>NUCLEOTIDE SEQUENCE [LARGE SCALE GENOMIC DNA]</scope>
    <source>
        <strain evidence="2 3">JCM 23209</strain>
    </source>
</reference>
<dbReference type="RefSeq" id="WP_346820105.1">
    <property type="nucleotide sequence ID" value="NZ_JBDKWZ010000002.1"/>
</dbReference>
<proteinExistence type="predicted"/>
<name>A0AAW9S2N3_9BACT</name>
<evidence type="ECO:0000313" key="2">
    <source>
        <dbReference type="EMBL" id="MEN7547321.1"/>
    </source>
</evidence>
<feature type="domain" description="START-like" evidence="1">
    <location>
        <begin position="3"/>
        <end position="131"/>
    </location>
</feature>
<dbReference type="InterPro" id="IPR045736">
    <property type="entry name" value="START_2"/>
</dbReference>
<evidence type="ECO:0000313" key="3">
    <source>
        <dbReference type="Proteomes" id="UP001403385"/>
    </source>
</evidence>
<dbReference type="InterPro" id="IPR023393">
    <property type="entry name" value="START-like_dom_sf"/>
</dbReference>
<keyword evidence="3" id="KW-1185">Reference proteome</keyword>
<dbReference type="Gene3D" id="3.30.530.20">
    <property type="match status" value="1"/>
</dbReference>
<accession>A0AAW9S2N3</accession>
<comment type="caution">
    <text evidence="2">The sequence shown here is derived from an EMBL/GenBank/DDBJ whole genome shotgun (WGS) entry which is preliminary data.</text>
</comment>
<dbReference type="EMBL" id="JBDKWZ010000002">
    <property type="protein sequence ID" value="MEN7547321.1"/>
    <property type="molecule type" value="Genomic_DNA"/>
</dbReference>
<gene>
    <name evidence="2" type="ORF">AAG747_05340</name>
</gene>
<dbReference type="SUPFAM" id="SSF55961">
    <property type="entry name" value="Bet v1-like"/>
    <property type="match status" value="1"/>
</dbReference>
<evidence type="ECO:0000259" key="1">
    <source>
        <dbReference type="Pfam" id="PF19569"/>
    </source>
</evidence>
<dbReference type="AlphaFoldDB" id="A0AAW9S2N3"/>
<organism evidence="2 3">
    <name type="scientific">Rapidithrix thailandica</name>
    <dbReference type="NCBI Taxonomy" id="413964"/>
    <lineage>
        <taxon>Bacteria</taxon>
        <taxon>Pseudomonadati</taxon>
        <taxon>Bacteroidota</taxon>
        <taxon>Cytophagia</taxon>
        <taxon>Cytophagales</taxon>
        <taxon>Flammeovirgaceae</taxon>
        <taxon>Rapidithrix</taxon>
    </lineage>
</organism>
<protein>
    <submittedName>
        <fullName evidence="2">START-like domain-containing protein</fullName>
    </submittedName>
</protein>
<sequence>MAKYKYITEYEIRASVKMIYPYLATASGLQEWLADEVNINPDKTLTITWDDGDTYLAKVLSNRNNHHIKYEFTNTKDEEGNCNTLEFKVDYNELTQSSFLRIFDVSEMDDEEELKELWGHLVEHLREILGA</sequence>